<name>A0A087U7L7_STEMI</name>
<feature type="non-terminal residue" evidence="1">
    <location>
        <position position="1"/>
    </location>
</feature>
<evidence type="ECO:0000313" key="2">
    <source>
        <dbReference type="Proteomes" id="UP000054359"/>
    </source>
</evidence>
<dbReference type="EMBL" id="KK118586">
    <property type="protein sequence ID" value="KFM73356.1"/>
    <property type="molecule type" value="Genomic_DNA"/>
</dbReference>
<protein>
    <submittedName>
        <fullName evidence="1">Uncharacterized protein</fullName>
    </submittedName>
</protein>
<keyword evidence="2" id="KW-1185">Reference proteome</keyword>
<reference evidence="1 2" key="1">
    <citation type="submission" date="2013-11" db="EMBL/GenBank/DDBJ databases">
        <title>Genome sequencing of Stegodyphus mimosarum.</title>
        <authorList>
            <person name="Bechsgaard J."/>
        </authorList>
    </citation>
    <scope>NUCLEOTIDE SEQUENCE [LARGE SCALE GENOMIC DNA]</scope>
</reference>
<feature type="non-terminal residue" evidence="1">
    <location>
        <position position="48"/>
    </location>
</feature>
<gene>
    <name evidence="1" type="ORF">X975_24287</name>
</gene>
<sequence length="48" mass="6002">EDILRCFCGWFLPRFFGGFSNCRRKCCKPQSWWLLRNSWLESLSVWRW</sequence>
<dbReference type="AlphaFoldDB" id="A0A087U7L7"/>
<proteinExistence type="predicted"/>
<organism evidence="1 2">
    <name type="scientific">Stegodyphus mimosarum</name>
    <name type="common">African social velvet spider</name>
    <dbReference type="NCBI Taxonomy" id="407821"/>
    <lineage>
        <taxon>Eukaryota</taxon>
        <taxon>Metazoa</taxon>
        <taxon>Ecdysozoa</taxon>
        <taxon>Arthropoda</taxon>
        <taxon>Chelicerata</taxon>
        <taxon>Arachnida</taxon>
        <taxon>Araneae</taxon>
        <taxon>Araneomorphae</taxon>
        <taxon>Entelegynae</taxon>
        <taxon>Eresoidea</taxon>
        <taxon>Eresidae</taxon>
        <taxon>Stegodyphus</taxon>
    </lineage>
</organism>
<accession>A0A087U7L7</accession>
<evidence type="ECO:0000313" key="1">
    <source>
        <dbReference type="EMBL" id="KFM73356.1"/>
    </source>
</evidence>
<dbReference type="Proteomes" id="UP000054359">
    <property type="component" value="Unassembled WGS sequence"/>
</dbReference>